<evidence type="ECO:0000256" key="2">
    <source>
        <dbReference type="ARBA" id="ARBA00004479"/>
    </source>
</evidence>
<evidence type="ECO:0000256" key="8">
    <source>
        <dbReference type="ARBA" id="ARBA00023136"/>
    </source>
</evidence>
<name>A0ABD1RMC7_9LAMI</name>
<evidence type="ECO:0000256" key="10">
    <source>
        <dbReference type="ARBA" id="ARBA00023180"/>
    </source>
</evidence>
<evidence type="ECO:0000256" key="5">
    <source>
        <dbReference type="ARBA" id="ARBA00022729"/>
    </source>
</evidence>
<organism evidence="12 13">
    <name type="scientific">Forsythia ovata</name>
    <dbReference type="NCBI Taxonomy" id="205694"/>
    <lineage>
        <taxon>Eukaryota</taxon>
        <taxon>Viridiplantae</taxon>
        <taxon>Streptophyta</taxon>
        <taxon>Embryophyta</taxon>
        <taxon>Tracheophyta</taxon>
        <taxon>Spermatophyta</taxon>
        <taxon>Magnoliopsida</taxon>
        <taxon>eudicotyledons</taxon>
        <taxon>Gunneridae</taxon>
        <taxon>Pentapetalae</taxon>
        <taxon>asterids</taxon>
        <taxon>lamiids</taxon>
        <taxon>Lamiales</taxon>
        <taxon>Oleaceae</taxon>
        <taxon>Forsythieae</taxon>
        <taxon>Forsythia</taxon>
    </lineage>
</organism>
<evidence type="ECO:0000256" key="6">
    <source>
        <dbReference type="ARBA" id="ARBA00022737"/>
    </source>
</evidence>
<reference evidence="13" key="1">
    <citation type="submission" date="2024-07" db="EMBL/GenBank/DDBJ databases">
        <title>Two chromosome-level genome assemblies of Korean endemic species Abeliophyllum distichum and Forsythia ovata (Oleaceae).</title>
        <authorList>
            <person name="Jang H."/>
        </authorList>
    </citation>
    <scope>NUCLEOTIDE SEQUENCE [LARGE SCALE GENOMIC DNA]</scope>
</reference>
<comment type="caution">
    <text evidence="12">The sequence shown here is derived from an EMBL/GenBank/DDBJ whole genome shotgun (WGS) entry which is preliminary data.</text>
</comment>
<evidence type="ECO:0000256" key="3">
    <source>
        <dbReference type="ARBA" id="ARBA00022614"/>
    </source>
</evidence>
<evidence type="ECO:0000313" key="13">
    <source>
        <dbReference type="Proteomes" id="UP001604277"/>
    </source>
</evidence>
<evidence type="ECO:0000256" key="1">
    <source>
        <dbReference type="ARBA" id="ARBA00004162"/>
    </source>
</evidence>
<keyword evidence="13" id="KW-1185">Reference proteome</keyword>
<keyword evidence="7" id="KW-1133">Transmembrane helix</keyword>
<dbReference type="InterPro" id="IPR003591">
    <property type="entry name" value="Leu-rich_rpt_typical-subtyp"/>
</dbReference>
<dbReference type="InterPro" id="IPR032675">
    <property type="entry name" value="LRR_dom_sf"/>
</dbReference>
<comment type="subcellular location">
    <subcellularLocation>
        <location evidence="1">Cell membrane</location>
        <topology evidence="1">Single-pass membrane protein</topology>
    </subcellularLocation>
    <subcellularLocation>
        <location evidence="2">Membrane</location>
        <topology evidence="2">Single-pass type I membrane protein</topology>
    </subcellularLocation>
</comment>
<protein>
    <submittedName>
        <fullName evidence="12">Receptor like protein 14</fullName>
    </submittedName>
</protein>
<keyword evidence="10" id="KW-0325">Glycoprotein</keyword>
<dbReference type="Pfam" id="PF08263">
    <property type="entry name" value="LRRNT_2"/>
    <property type="match status" value="1"/>
</dbReference>
<dbReference type="Pfam" id="PF13855">
    <property type="entry name" value="LRR_8"/>
    <property type="match status" value="2"/>
</dbReference>
<keyword evidence="6" id="KW-0677">Repeat</keyword>
<dbReference type="Proteomes" id="UP001604277">
    <property type="component" value="Unassembled WGS sequence"/>
</dbReference>
<dbReference type="PROSITE" id="PS51450">
    <property type="entry name" value="LRR"/>
    <property type="match status" value="1"/>
</dbReference>
<evidence type="ECO:0000256" key="9">
    <source>
        <dbReference type="ARBA" id="ARBA00023170"/>
    </source>
</evidence>
<dbReference type="PRINTS" id="PR00019">
    <property type="entry name" value="LEURICHRPT"/>
</dbReference>
<dbReference type="AlphaFoldDB" id="A0ABD1RMC7"/>
<evidence type="ECO:0000313" key="12">
    <source>
        <dbReference type="EMBL" id="KAL2489555.1"/>
    </source>
</evidence>
<dbReference type="EMBL" id="JBFOLJ010000012">
    <property type="protein sequence ID" value="KAL2489555.1"/>
    <property type="molecule type" value="Genomic_DNA"/>
</dbReference>
<dbReference type="Pfam" id="PF00560">
    <property type="entry name" value="LRR_1"/>
    <property type="match status" value="5"/>
</dbReference>
<accession>A0ABD1RMC7</accession>
<dbReference type="InterPro" id="IPR013210">
    <property type="entry name" value="LRR_N_plant-typ"/>
</dbReference>
<dbReference type="PANTHER" id="PTHR27000">
    <property type="entry name" value="LEUCINE-RICH REPEAT RECEPTOR-LIKE PROTEIN KINASE FAMILY PROTEIN-RELATED"/>
    <property type="match status" value="1"/>
</dbReference>
<dbReference type="GO" id="GO:0005886">
    <property type="term" value="C:plasma membrane"/>
    <property type="evidence" value="ECO:0007669"/>
    <property type="project" value="UniProtKB-SubCell"/>
</dbReference>
<dbReference type="Gene3D" id="3.80.10.10">
    <property type="entry name" value="Ribonuclease Inhibitor"/>
    <property type="match status" value="2"/>
</dbReference>
<keyword evidence="5" id="KW-0732">Signal</keyword>
<dbReference type="SUPFAM" id="SSF52058">
    <property type="entry name" value="L domain-like"/>
    <property type="match status" value="2"/>
</dbReference>
<keyword evidence="3" id="KW-0433">Leucine-rich repeat</keyword>
<evidence type="ECO:0000259" key="11">
    <source>
        <dbReference type="Pfam" id="PF08263"/>
    </source>
</evidence>
<gene>
    <name evidence="12" type="ORF">Fot_42847</name>
</gene>
<keyword evidence="4" id="KW-0812">Transmembrane</keyword>
<keyword evidence="8" id="KW-0472">Membrane</keyword>
<dbReference type="GO" id="GO:0051707">
    <property type="term" value="P:response to other organism"/>
    <property type="evidence" value="ECO:0007669"/>
    <property type="project" value="UniProtKB-ARBA"/>
</dbReference>
<evidence type="ECO:0000256" key="4">
    <source>
        <dbReference type="ARBA" id="ARBA00022692"/>
    </source>
</evidence>
<proteinExistence type="predicted"/>
<keyword evidence="9 12" id="KW-0675">Receptor</keyword>
<evidence type="ECO:0000256" key="7">
    <source>
        <dbReference type="ARBA" id="ARBA00022989"/>
    </source>
</evidence>
<dbReference type="FunFam" id="3.80.10.10:FF:000041">
    <property type="entry name" value="LRR receptor-like serine/threonine-protein kinase ERECTA"/>
    <property type="match status" value="2"/>
</dbReference>
<dbReference type="PANTHER" id="PTHR27000:SF662">
    <property type="entry name" value="LEUCINE-RICH REPEAT (LRR) FAMILY PROTEIN"/>
    <property type="match status" value="1"/>
</dbReference>
<dbReference type="SMART" id="SM00369">
    <property type="entry name" value="LRR_TYP"/>
    <property type="match status" value="6"/>
</dbReference>
<feature type="domain" description="Leucine-rich repeat-containing N-terminal plant-type" evidence="11">
    <location>
        <begin position="18"/>
        <end position="59"/>
    </location>
</feature>
<dbReference type="InterPro" id="IPR001611">
    <property type="entry name" value="Leu-rich_rpt"/>
</dbReference>
<dbReference type="GO" id="GO:0006952">
    <property type="term" value="P:defense response"/>
    <property type="evidence" value="ECO:0007669"/>
    <property type="project" value="UniProtKB-ARBA"/>
</dbReference>
<sequence length="684" mass="77523">MVLSFLNGKWYCLGCFEEERIALLHLKENINFPNGISLPSWVDNDTKAGCCHWQGVQCSNTTGRVIQLDLNDTRHLRLGDWYFNASLFLPFQELRNLSLVRNGITGWRENEGHKRLSGLNKLQVLDFSSNNHDIKDSDVLSVLELNDFISLKELYISDNQFRSFGTIYELGHLSRLERLFLDNSPLNANFLQSIGVMTSLKILSLYSCAIRGTLPNQGWCELKNLEELDLSYNEFEGILPSCLGNMTSLRLIELSENSLSGNIVLSPLFKITSLEYLSLSNNNFQVPNSLESIFFNHSNIRFIFLDNNKVITEIETRNWVPNFQLEVLSLSNCHLTLPNFLHYQTDLRILDLSNSNIGGNFPNWLLENNTRLRGFYLRENAFTGPLKLPTNTNFVMETFDISNNKLNGHIPTNISTNFPNLLVLNMSENVFDGCIPSSIGDLKSLQILDLSNNNLSGTIPQEVFMGCLSLSIFKISKNKIQGQIFPESINLKQLSILFLDNNEFSGTISNNLSTMSTLIALDISNNHLSGKIPTSMGNMTRLLGVAMSNNHFEGPIPVEICQLNFLFFLDLSKNNLSGSVPSCFNHTRHVYLNNNRLEGQLTHAFYNNPSLVTLDLRDNKFIGSIPQSIGNLSSLSIILLGRVVYEKPRCAERYVKTTSIRHGTTVIYYVIERYEKLHRLITPD</sequence>